<dbReference type="OrthoDB" id="1933717at2759"/>
<evidence type="ECO:0000313" key="3">
    <source>
        <dbReference type="EMBL" id="KAF2858601.1"/>
    </source>
</evidence>
<dbReference type="InterPro" id="IPR002347">
    <property type="entry name" value="SDR_fam"/>
</dbReference>
<dbReference type="PANTHER" id="PTHR43976">
    <property type="entry name" value="SHORT CHAIN DEHYDROGENASE"/>
    <property type="match status" value="1"/>
</dbReference>
<dbReference type="InterPro" id="IPR036291">
    <property type="entry name" value="NAD(P)-bd_dom_sf"/>
</dbReference>
<dbReference type="SUPFAM" id="SSF51735">
    <property type="entry name" value="NAD(P)-binding Rossmann-fold domains"/>
    <property type="match status" value="1"/>
</dbReference>
<protein>
    <submittedName>
        <fullName evidence="3">NAD(P)-binding protein</fullName>
    </submittedName>
</protein>
<evidence type="ECO:0000313" key="4">
    <source>
        <dbReference type="Proteomes" id="UP000799421"/>
    </source>
</evidence>
<proteinExistence type="inferred from homology"/>
<dbReference type="Gene3D" id="3.40.50.720">
    <property type="entry name" value="NAD(P)-binding Rossmann-like Domain"/>
    <property type="match status" value="1"/>
</dbReference>
<dbReference type="GO" id="GO:0016491">
    <property type="term" value="F:oxidoreductase activity"/>
    <property type="evidence" value="ECO:0007669"/>
    <property type="project" value="UniProtKB-KW"/>
</dbReference>
<evidence type="ECO:0000256" key="1">
    <source>
        <dbReference type="ARBA" id="ARBA00006484"/>
    </source>
</evidence>
<dbReference type="EMBL" id="MU006006">
    <property type="protein sequence ID" value="KAF2858601.1"/>
    <property type="molecule type" value="Genomic_DNA"/>
</dbReference>
<dbReference type="PANTHER" id="PTHR43976:SF16">
    <property type="entry name" value="SHORT-CHAIN DEHYDROGENASE_REDUCTASE FAMILY PROTEIN"/>
    <property type="match status" value="1"/>
</dbReference>
<accession>A0A6A7BTL6</accession>
<gene>
    <name evidence="3" type="ORF">K470DRAFT_259596</name>
</gene>
<evidence type="ECO:0000256" key="2">
    <source>
        <dbReference type="ARBA" id="ARBA00023002"/>
    </source>
</evidence>
<keyword evidence="2" id="KW-0560">Oxidoreductase</keyword>
<dbReference type="PRINTS" id="PR00081">
    <property type="entry name" value="GDHRDH"/>
</dbReference>
<keyword evidence="4" id="KW-1185">Reference proteome</keyword>
<dbReference type="Pfam" id="PF00106">
    <property type="entry name" value="adh_short"/>
    <property type="match status" value="1"/>
</dbReference>
<dbReference type="Proteomes" id="UP000799421">
    <property type="component" value="Unassembled WGS sequence"/>
</dbReference>
<organism evidence="3 4">
    <name type="scientific">Piedraia hortae CBS 480.64</name>
    <dbReference type="NCBI Taxonomy" id="1314780"/>
    <lineage>
        <taxon>Eukaryota</taxon>
        <taxon>Fungi</taxon>
        <taxon>Dikarya</taxon>
        <taxon>Ascomycota</taxon>
        <taxon>Pezizomycotina</taxon>
        <taxon>Dothideomycetes</taxon>
        <taxon>Dothideomycetidae</taxon>
        <taxon>Capnodiales</taxon>
        <taxon>Piedraiaceae</taxon>
        <taxon>Piedraia</taxon>
    </lineage>
</organism>
<comment type="similarity">
    <text evidence="1">Belongs to the short-chain dehydrogenases/reductases (SDR) family.</text>
</comment>
<sequence length="339" mass="36784">MTQGKSQQIKFPAHKEPRVWFVTCVTSPIGISLCRHALEHGDFVAGGVPSGDASPTFTEFLEQLRGEPLWASRLSLIALDSRNVANSQSAVAEAVNKFGRIDILFCCDSEVVIGTIEELSQDSRTRALVHDQFESNFFGPVNVIRTALPVLRKQNNGHILLLSAITGHLGTPGLGMYCASQWAIEGYCDSLAYEVAPFNIKITILQPNMEVTVFTHKITSVPPMSAYAEGTNPAPLSRNIFSGLLDRLEGTAEPTLGDQLHSNEVTSIYPPLSSAMTERLVAETVHAVLSIGGHENPPVRHIVGVEGVTAVMEKLKTVSKELEDFVECSNAVDYEPSKG</sequence>
<name>A0A6A7BTL6_9PEZI</name>
<reference evidence="3" key="1">
    <citation type="journal article" date="2020" name="Stud. Mycol.">
        <title>101 Dothideomycetes genomes: a test case for predicting lifestyles and emergence of pathogens.</title>
        <authorList>
            <person name="Haridas S."/>
            <person name="Albert R."/>
            <person name="Binder M."/>
            <person name="Bloem J."/>
            <person name="Labutti K."/>
            <person name="Salamov A."/>
            <person name="Andreopoulos B."/>
            <person name="Baker S."/>
            <person name="Barry K."/>
            <person name="Bills G."/>
            <person name="Bluhm B."/>
            <person name="Cannon C."/>
            <person name="Castanera R."/>
            <person name="Culley D."/>
            <person name="Daum C."/>
            <person name="Ezra D."/>
            <person name="Gonzalez J."/>
            <person name="Henrissat B."/>
            <person name="Kuo A."/>
            <person name="Liang C."/>
            <person name="Lipzen A."/>
            <person name="Lutzoni F."/>
            <person name="Magnuson J."/>
            <person name="Mondo S."/>
            <person name="Nolan M."/>
            <person name="Ohm R."/>
            <person name="Pangilinan J."/>
            <person name="Park H.-J."/>
            <person name="Ramirez L."/>
            <person name="Alfaro M."/>
            <person name="Sun H."/>
            <person name="Tritt A."/>
            <person name="Yoshinaga Y."/>
            <person name="Zwiers L.-H."/>
            <person name="Turgeon B."/>
            <person name="Goodwin S."/>
            <person name="Spatafora J."/>
            <person name="Crous P."/>
            <person name="Grigoriev I."/>
        </authorList>
    </citation>
    <scope>NUCLEOTIDE SEQUENCE</scope>
    <source>
        <strain evidence="3">CBS 480.64</strain>
    </source>
</reference>
<dbReference type="InterPro" id="IPR051911">
    <property type="entry name" value="SDR_oxidoreductase"/>
</dbReference>
<dbReference type="AlphaFoldDB" id="A0A6A7BTL6"/>